<evidence type="ECO:0000256" key="7">
    <source>
        <dbReference type="SAM" id="Phobius"/>
    </source>
</evidence>
<dbReference type="GO" id="GO:0012505">
    <property type="term" value="C:endomembrane system"/>
    <property type="evidence" value="ECO:0007669"/>
    <property type="project" value="UniProtKB-SubCell"/>
</dbReference>
<feature type="transmembrane region" description="Helical" evidence="7">
    <location>
        <begin position="153"/>
        <end position="173"/>
    </location>
</feature>
<dbReference type="PANTHER" id="PTHR12479">
    <property type="entry name" value="LYSOSOMAL-ASSOCIATED TRANSMEMBRANE PROTEIN"/>
    <property type="match status" value="1"/>
</dbReference>
<dbReference type="Proteomes" id="UP001318040">
    <property type="component" value="Chromosome 15"/>
</dbReference>
<evidence type="ECO:0000256" key="1">
    <source>
        <dbReference type="ARBA" id="ARBA00004127"/>
    </source>
</evidence>
<keyword evidence="4 7" id="KW-0812">Transmembrane</keyword>
<dbReference type="AlphaFoldDB" id="A0AAJ7T5H9"/>
<keyword evidence="8" id="KW-1185">Reference proteome</keyword>
<name>A0AAJ7T5H9_PETMA</name>
<evidence type="ECO:0000256" key="6">
    <source>
        <dbReference type="ARBA" id="ARBA00023136"/>
    </source>
</evidence>
<gene>
    <name evidence="9" type="primary">LOC116942635</name>
</gene>
<evidence type="ECO:0000256" key="4">
    <source>
        <dbReference type="ARBA" id="ARBA00022692"/>
    </source>
</evidence>
<keyword evidence="6 7" id="KW-0472">Membrane</keyword>
<dbReference type="GeneID" id="116942635"/>
<dbReference type="RefSeq" id="XP_032810676.1">
    <property type="nucleotide sequence ID" value="XM_032954785.1"/>
</dbReference>
<feature type="transmembrane region" description="Helical" evidence="7">
    <location>
        <begin position="77"/>
        <end position="97"/>
    </location>
</feature>
<evidence type="ECO:0000256" key="5">
    <source>
        <dbReference type="ARBA" id="ARBA00022989"/>
    </source>
</evidence>
<dbReference type="KEGG" id="pmrn:116942635"/>
<protein>
    <submittedName>
        <fullName evidence="9">Lysosomal-associated transmembrane protein 4A-like isoform X1</fullName>
    </submittedName>
</protein>
<accession>A0AAJ7T5H9</accession>
<reference evidence="9" key="1">
    <citation type="submission" date="2025-08" db="UniProtKB">
        <authorList>
            <consortium name="RefSeq"/>
        </authorList>
    </citation>
    <scope>IDENTIFICATION</scope>
    <source>
        <tissue evidence="9">Sperm</tissue>
    </source>
</reference>
<dbReference type="InterPro" id="IPR051115">
    <property type="entry name" value="LAPTM_transporter"/>
</dbReference>
<feature type="transmembrane region" description="Helical" evidence="7">
    <location>
        <begin position="20"/>
        <end position="48"/>
    </location>
</feature>
<dbReference type="InterPro" id="IPR004687">
    <property type="entry name" value="LAPTM4/5"/>
</dbReference>
<feature type="transmembrane region" description="Helical" evidence="7">
    <location>
        <begin position="109"/>
        <end position="129"/>
    </location>
</feature>
<sequence length="228" mass="25491">MMKPIRERGFSSSCCFCFHVRTGAIAIGVAYLVVYLVTASLMTIAAFYQSDLADVGKKVNLNLFSEEDGTGVADGSIGMVVCLLMITISGMLVYGCVSHRAGWMIPFLSYQLFDFSLSCLVVVGFLTYLPKFRSSLEEMDFQYKDTIENMDTTWLIVFAVLCCAVVLGLKAYLVNCVWNCYKYIVHRNSRDFSVFASPNADYYLPPSYETVVKMPLKEEESPPAYTPA</sequence>
<evidence type="ECO:0000313" key="8">
    <source>
        <dbReference type="Proteomes" id="UP001318040"/>
    </source>
</evidence>
<dbReference type="Pfam" id="PF03821">
    <property type="entry name" value="Mtp"/>
    <property type="match status" value="2"/>
</dbReference>
<comment type="similarity">
    <text evidence="2">Belongs to the LAPTM4/LAPTM5 transporter family.</text>
</comment>
<comment type="subcellular location">
    <subcellularLocation>
        <location evidence="1">Endomembrane system</location>
        <topology evidence="1">Multi-pass membrane protein</topology>
    </subcellularLocation>
</comment>
<evidence type="ECO:0000256" key="2">
    <source>
        <dbReference type="ARBA" id="ARBA00010076"/>
    </source>
</evidence>
<keyword evidence="3" id="KW-0813">Transport</keyword>
<proteinExistence type="inferred from homology"/>
<evidence type="ECO:0000313" key="9">
    <source>
        <dbReference type="RefSeq" id="XP_032810676.1"/>
    </source>
</evidence>
<dbReference type="GO" id="GO:0005765">
    <property type="term" value="C:lysosomal membrane"/>
    <property type="evidence" value="ECO:0007669"/>
    <property type="project" value="TreeGrafter"/>
</dbReference>
<keyword evidence="5 7" id="KW-1133">Transmembrane helix</keyword>
<evidence type="ECO:0000256" key="3">
    <source>
        <dbReference type="ARBA" id="ARBA00022448"/>
    </source>
</evidence>
<dbReference type="PANTHER" id="PTHR12479:SF10">
    <property type="entry name" value="LYSOSOMAL-ASSOCIATED TRANSMEMBRANE PROTEIN"/>
    <property type="match status" value="1"/>
</dbReference>
<organism evidence="8 9">
    <name type="scientific">Petromyzon marinus</name>
    <name type="common">Sea lamprey</name>
    <dbReference type="NCBI Taxonomy" id="7757"/>
    <lineage>
        <taxon>Eukaryota</taxon>
        <taxon>Metazoa</taxon>
        <taxon>Chordata</taxon>
        <taxon>Craniata</taxon>
        <taxon>Vertebrata</taxon>
        <taxon>Cyclostomata</taxon>
        <taxon>Hyperoartia</taxon>
        <taxon>Petromyzontiformes</taxon>
        <taxon>Petromyzontidae</taxon>
        <taxon>Petromyzon</taxon>
    </lineage>
</organism>